<dbReference type="Gene3D" id="3.80.10.10">
    <property type="entry name" value="Ribonuclease Inhibitor"/>
    <property type="match status" value="1"/>
</dbReference>
<evidence type="ECO:0000313" key="1">
    <source>
        <dbReference type="EMBL" id="KAF9462253.1"/>
    </source>
</evidence>
<evidence type="ECO:0000313" key="2">
    <source>
        <dbReference type="Proteomes" id="UP000807353"/>
    </source>
</evidence>
<organism evidence="1 2">
    <name type="scientific">Collybia nuda</name>
    <dbReference type="NCBI Taxonomy" id="64659"/>
    <lineage>
        <taxon>Eukaryota</taxon>
        <taxon>Fungi</taxon>
        <taxon>Dikarya</taxon>
        <taxon>Basidiomycota</taxon>
        <taxon>Agaricomycotina</taxon>
        <taxon>Agaricomycetes</taxon>
        <taxon>Agaricomycetidae</taxon>
        <taxon>Agaricales</taxon>
        <taxon>Tricholomatineae</taxon>
        <taxon>Clitocybaceae</taxon>
        <taxon>Collybia</taxon>
    </lineage>
</organism>
<keyword evidence="2" id="KW-1185">Reference proteome</keyword>
<dbReference type="InterPro" id="IPR032675">
    <property type="entry name" value="LRR_dom_sf"/>
</dbReference>
<name>A0A9P5Y4S4_9AGAR</name>
<comment type="caution">
    <text evidence="1">The sequence shown here is derived from an EMBL/GenBank/DDBJ whole genome shotgun (WGS) entry which is preliminary data.</text>
</comment>
<accession>A0A9P5Y4S4</accession>
<dbReference type="Proteomes" id="UP000807353">
    <property type="component" value="Unassembled WGS sequence"/>
</dbReference>
<gene>
    <name evidence="1" type="ORF">BDZ94DRAFT_742907</name>
</gene>
<dbReference type="OrthoDB" id="2950051at2759"/>
<dbReference type="AlphaFoldDB" id="A0A9P5Y4S4"/>
<protein>
    <submittedName>
        <fullName evidence="1">Uncharacterized protein</fullName>
    </submittedName>
</protein>
<reference evidence="1" key="1">
    <citation type="submission" date="2020-11" db="EMBL/GenBank/DDBJ databases">
        <authorList>
            <consortium name="DOE Joint Genome Institute"/>
            <person name="Ahrendt S."/>
            <person name="Riley R."/>
            <person name="Andreopoulos W."/>
            <person name="Labutti K."/>
            <person name="Pangilinan J."/>
            <person name="Ruiz-Duenas F.J."/>
            <person name="Barrasa J.M."/>
            <person name="Sanchez-Garcia M."/>
            <person name="Camarero S."/>
            <person name="Miyauchi S."/>
            <person name="Serrano A."/>
            <person name="Linde D."/>
            <person name="Babiker R."/>
            <person name="Drula E."/>
            <person name="Ayuso-Fernandez I."/>
            <person name="Pacheco R."/>
            <person name="Padilla G."/>
            <person name="Ferreira P."/>
            <person name="Barriuso J."/>
            <person name="Kellner H."/>
            <person name="Castanera R."/>
            <person name="Alfaro M."/>
            <person name="Ramirez L."/>
            <person name="Pisabarro A.G."/>
            <person name="Kuo A."/>
            <person name="Tritt A."/>
            <person name="Lipzen A."/>
            <person name="He G."/>
            <person name="Yan M."/>
            <person name="Ng V."/>
            <person name="Cullen D."/>
            <person name="Martin F."/>
            <person name="Rosso M.-N."/>
            <person name="Henrissat B."/>
            <person name="Hibbett D."/>
            <person name="Martinez A.T."/>
            <person name="Grigoriev I.V."/>
        </authorList>
    </citation>
    <scope>NUCLEOTIDE SEQUENCE</scope>
    <source>
        <strain evidence="1">CBS 247.69</strain>
    </source>
</reference>
<dbReference type="EMBL" id="MU150274">
    <property type="protein sequence ID" value="KAF9462253.1"/>
    <property type="molecule type" value="Genomic_DNA"/>
</dbReference>
<proteinExistence type="predicted"/>
<sequence>MFRIPPTSHYPAPQSFSAPSSLCFEKLKILEIRYENLNDTIIHNLALACPNLQKLYLPIDSPNPSKDPQSVSPIHNAMFSEEPGPRIVDTILSSQSHTTLTIVSLWSLAECCPKLTHLQIGLDITTTPPFFNSNVHSHGLSDLAVGSYDCAVDLYAISNIARHILRLFPHVMIKSQDGHNSMAWEQIAHTIDIYKRIVSDENKRRLGRRATNDQSTNFLSH</sequence>